<dbReference type="GO" id="GO:0005829">
    <property type="term" value="C:cytosol"/>
    <property type="evidence" value="ECO:0007669"/>
    <property type="project" value="TreeGrafter"/>
</dbReference>
<accession>A0A812MCN6</accession>
<dbReference type="SUPFAM" id="SSF82185">
    <property type="entry name" value="Histone H3 K4-specific methyltransferase SET7/9 N-terminal domain"/>
    <property type="match status" value="1"/>
</dbReference>
<name>A0A812MCN6_9DINO</name>
<evidence type="ECO:0000313" key="3">
    <source>
        <dbReference type="Proteomes" id="UP000604046"/>
    </source>
</evidence>
<evidence type="ECO:0000313" key="2">
    <source>
        <dbReference type="EMBL" id="CAE7264536.1"/>
    </source>
</evidence>
<gene>
    <name evidence="2" type="primary">PIP5K8</name>
    <name evidence="2" type="ORF">SNAT2548_LOCUS13937</name>
</gene>
<evidence type="ECO:0000256" key="1">
    <source>
        <dbReference type="ARBA" id="ARBA00022737"/>
    </source>
</evidence>
<comment type="caution">
    <text evidence="2">The sequence shown here is derived from an EMBL/GenBank/DDBJ whole genome shotgun (WGS) entry which is preliminary data.</text>
</comment>
<protein>
    <submittedName>
        <fullName evidence="2">PIP5K8 protein</fullName>
    </submittedName>
</protein>
<keyword evidence="3" id="KW-1185">Reference proteome</keyword>
<proteinExistence type="predicted"/>
<dbReference type="SMART" id="SM00698">
    <property type="entry name" value="MORN"/>
    <property type="match status" value="4"/>
</dbReference>
<dbReference type="PANTHER" id="PTHR43215:SF14">
    <property type="entry name" value="RADIAL SPOKE HEAD 1 HOMOLOG"/>
    <property type="match status" value="1"/>
</dbReference>
<keyword evidence="1" id="KW-0677">Repeat</keyword>
<dbReference type="OrthoDB" id="410418at2759"/>
<dbReference type="Pfam" id="PF02493">
    <property type="entry name" value="MORN"/>
    <property type="match status" value="5"/>
</dbReference>
<dbReference type="AlphaFoldDB" id="A0A812MCN6"/>
<dbReference type="Proteomes" id="UP000604046">
    <property type="component" value="Unassembled WGS sequence"/>
</dbReference>
<sequence>MRFLFPVSASSSKVFTQGQGNSCTYTWPDGSMYMGQWEANAINGRGHYMGRDGREFQGMWRGAVIHGCGRYSWPDGRTFKGNYFEDQKHGFGTFTWQDGRRFDGFWAQGKQHGHGITYKADGTILKEGVWKRGQFAPDAPSPATAAPAKAEA</sequence>
<organism evidence="2 3">
    <name type="scientific">Symbiodinium natans</name>
    <dbReference type="NCBI Taxonomy" id="878477"/>
    <lineage>
        <taxon>Eukaryota</taxon>
        <taxon>Sar</taxon>
        <taxon>Alveolata</taxon>
        <taxon>Dinophyceae</taxon>
        <taxon>Suessiales</taxon>
        <taxon>Symbiodiniaceae</taxon>
        <taxon>Symbiodinium</taxon>
    </lineage>
</organism>
<dbReference type="PANTHER" id="PTHR43215">
    <property type="entry name" value="RADIAL SPOKE HEAD 1 HOMOLOG"/>
    <property type="match status" value="1"/>
</dbReference>
<reference evidence="2" key="1">
    <citation type="submission" date="2021-02" db="EMBL/GenBank/DDBJ databases">
        <authorList>
            <person name="Dougan E. K."/>
            <person name="Rhodes N."/>
            <person name="Thang M."/>
            <person name="Chan C."/>
        </authorList>
    </citation>
    <scope>NUCLEOTIDE SEQUENCE</scope>
</reference>
<dbReference type="Gene3D" id="2.20.110.10">
    <property type="entry name" value="Histone H3 K4-specific methyltransferase SET7/9 N-terminal domain"/>
    <property type="match status" value="2"/>
</dbReference>
<dbReference type="InterPro" id="IPR003409">
    <property type="entry name" value="MORN"/>
</dbReference>
<dbReference type="EMBL" id="CAJNDS010001546">
    <property type="protein sequence ID" value="CAE7264536.1"/>
    <property type="molecule type" value="Genomic_DNA"/>
</dbReference>